<sequence>MRHFILAAAIAAHSFGVRKPAVATALIALSGLAQACLA</sequence>
<comment type="caution">
    <text evidence="1">The sequence shown here is derived from an EMBL/GenBank/DDBJ whole genome shotgun (WGS) entry which is preliminary data.</text>
</comment>
<evidence type="ECO:0000313" key="1">
    <source>
        <dbReference type="EMBL" id="OXC71787.1"/>
    </source>
</evidence>
<gene>
    <name evidence="1" type="ORF">BSU04_45205</name>
</gene>
<dbReference type="AlphaFoldDB" id="A0A226WLY0"/>
<evidence type="ECO:0000313" key="2">
    <source>
        <dbReference type="Proteomes" id="UP000214720"/>
    </source>
</evidence>
<reference evidence="2" key="1">
    <citation type="submission" date="2017-01" db="EMBL/GenBank/DDBJ databases">
        <title>Genome Analysis of Deinococcus marmoris KOPRI26562.</title>
        <authorList>
            <person name="Kim J.H."/>
            <person name="Oh H.-M."/>
        </authorList>
    </citation>
    <scope>NUCLEOTIDE SEQUENCE [LARGE SCALE GENOMIC DNA]</scope>
    <source>
        <strain evidence="2">PAMC 26633</strain>
    </source>
</reference>
<accession>A0A226WLY0</accession>
<proteinExistence type="predicted"/>
<dbReference type="EMBL" id="MTHB01000294">
    <property type="protein sequence ID" value="OXC71787.1"/>
    <property type="molecule type" value="Genomic_DNA"/>
</dbReference>
<dbReference type="Proteomes" id="UP000214720">
    <property type="component" value="Unassembled WGS sequence"/>
</dbReference>
<protein>
    <submittedName>
        <fullName evidence="1">Uncharacterized protein</fullName>
    </submittedName>
</protein>
<name>A0A226WLY0_CABSO</name>
<organism evidence="1 2">
    <name type="scientific">Caballeronia sordidicola</name>
    <name type="common">Burkholderia sordidicola</name>
    <dbReference type="NCBI Taxonomy" id="196367"/>
    <lineage>
        <taxon>Bacteria</taxon>
        <taxon>Pseudomonadati</taxon>
        <taxon>Pseudomonadota</taxon>
        <taxon>Betaproteobacteria</taxon>
        <taxon>Burkholderiales</taxon>
        <taxon>Burkholderiaceae</taxon>
        <taxon>Caballeronia</taxon>
    </lineage>
</organism>